<organism evidence="2 3">
    <name type="scientific">Limulus polyphemus</name>
    <name type="common">Atlantic horseshoe crab</name>
    <dbReference type="NCBI Taxonomy" id="6850"/>
    <lineage>
        <taxon>Eukaryota</taxon>
        <taxon>Metazoa</taxon>
        <taxon>Ecdysozoa</taxon>
        <taxon>Arthropoda</taxon>
        <taxon>Chelicerata</taxon>
        <taxon>Merostomata</taxon>
        <taxon>Xiphosura</taxon>
        <taxon>Limulidae</taxon>
        <taxon>Limulus</taxon>
    </lineage>
</organism>
<proteinExistence type="predicted"/>
<name>A0ABM1BAD6_LIMPO</name>
<sequence>MLRWCCPSFVTSVDNITDTNHQTAHFEKGSCSTMGFNYVMFLGSVREGRNVSRVAKYMINVFESNGHKVTIFDPQEMEFPMLKKPLHFHRSNEQPPDWLVKHNKTIQDADGYVVISAEYNRAIPPALTNMMNHFPPASYKYKPCGIVCYSLGPAGGIVAAMALRPFLGELGMVTPSFIFATPQVADAFSEDGKPLTDRAKTGGPNLLKELEWYTAALKRQREEIGIPK</sequence>
<dbReference type="SUPFAM" id="SSF52218">
    <property type="entry name" value="Flavoproteins"/>
    <property type="match status" value="1"/>
</dbReference>
<keyword evidence="2" id="KW-1185">Reference proteome</keyword>
<evidence type="ECO:0000313" key="3">
    <source>
        <dbReference type="RefSeq" id="XP_013778043.1"/>
    </source>
</evidence>
<reference evidence="3" key="1">
    <citation type="submission" date="2025-08" db="UniProtKB">
        <authorList>
            <consortium name="RefSeq"/>
        </authorList>
    </citation>
    <scope>IDENTIFICATION</scope>
    <source>
        <tissue evidence="3">Muscle</tissue>
    </source>
</reference>
<dbReference type="PANTHER" id="PTHR30543">
    <property type="entry name" value="CHROMATE REDUCTASE"/>
    <property type="match status" value="1"/>
</dbReference>
<dbReference type="InterPro" id="IPR050712">
    <property type="entry name" value="NAD(P)H-dep_reductase"/>
</dbReference>
<dbReference type="Pfam" id="PF03358">
    <property type="entry name" value="FMN_red"/>
    <property type="match status" value="1"/>
</dbReference>
<dbReference type="RefSeq" id="XP_013778043.1">
    <property type="nucleotide sequence ID" value="XM_013922589.2"/>
</dbReference>
<evidence type="ECO:0000313" key="2">
    <source>
        <dbReference type="Proteomes" id="UP000694941"/>
    </source>
</evidence>
<dbReference type="InterPro" id="IPR029039">
    <property type="entry name" value="Flavoprotein-like_sf"/>
</dbReference>
<protein>
    <submittedName>
        <fullName evidence="3">Uncharacterized protein LOC106462646</fullName>
    </submittedName>
</protein>
<accession>A0ABM1BAD6</accession>
<dbReference type="PANTHER" id="PTHR30543:SF21">
    <property type="entry name" value="NAD(P)H-DEPENDENT FMN REDUCTASE LOT6"/>
    <property type="match status" value="1"/>
</dbReference>
<evidence type="ECO:0000259" key="1">
    <source>
        <dbReference type="Pfam" id="PF03358"/>
    </source>
</evidence>
<dbReference type="InterPro" id="IPR005025">
    <property type="entry name" value="FMN_Rdtase-like_dom"/>
</dbReference>
<dbReference type="Gene3D" id="3.40.50.360">
    <property type="match status" value="1"/>
</dbReference>
<dbReference type="Proteomes" id="UP000694941">
    <property type="component" value="Unplaced"/>
</dbReference>
<feature type="domain" description="NADPH-dependent FMN reductase-like" evidence="1">
    <location>
        <begin position="39"/>
        <end position="182"/>
    </location>
</feature>
<dbReference type="GeneID" id="106462646"/>
<gene>
    <name evidence="3" type="primary">LOC106462646</name>
</gene>